<dbReference type="PANTHER" id="PTHR33333:SF18">
    <property type="entry name" value="OS07G0605900 PROTEIN"/>
    <property type="match status" value="1"/>
</dbReference>
<dbReference type="PANTHER" id="PTHR33333">
    <property type="entry name" value="ERYTHROCYTE MEMBRANE PROTEIN 1-LIKE"/>
    <property type="match status" value="1"/>
</dbReference>
<reference evidence="2 3" key="2">
    <citation type="journal article" date="2013" name="Plant Cell Physiol.">
        <title>Rice Annotation Project Database (RAP-DB): an integrative and interactive database for rice genomics.</title>
        <authorList>
            <person name="Sakai H."/>
            <person name="Lee S.S."/>
            <person name="Tanaka T."/>
            <person name="Numa H."/>
            <person name="Kim J."/>
            <person name="Kawahara Y."/>
            <person name="Wakimoto H."/>
            <person name="Yang C.C."/>
            <person name="Iwamoto M."/>
            <person name="Abe T."/>
            <person name="Yamada Y."/>
            <person name="Muto A."/>
            <person name="Inokuchi H."/>
            <person name="Ikemura T."/>
            <person name="Matsumoto T."/>
            <person name="Sasaki T."/>
            <person name="Itoh T."/>
        </authorList>
    </citation>
    <scope>NUCLEOTIDE SEQUENCE [LARGE SCALE GENOMIC DNA]</scope>
    <source>
        <strain evidence="3">cv. Nipponbare</strain>
    </source>
</reference>
<dbReference type="eggNOG" id="ENOG502R3PP">
    <property type="taxonomic scope" value="Eukaryota"/>
</dbReference>
<dbReference type="InterPro" id="IPR039926">
    <property type="entry name" value="Egg_app_1"/>
</dbReference>
<feature type="transmembrane region" description="Helical" evidence="1">
    <location>
        <begin position="37"/>
        <end position="63"/>
    </location>
</feature>
<dbReference type="PaxDb" id="39947-A0A0P0X8R5"/>
<protein>
    <submittedName>
        <fullName evidence="2">Os07g0605900 protein</fullName>
    </submittedName>
</protein>
<keyword evidence="1" id="KW-0812">Transmembrane</keyword>
<dbReference type="InParanoid" id="A0A0P0X8R5"/>
<dbReference type="Gramene" id="Os07t0605900-00">
    <property type="protein sequence ID" value="Os07t0605900-00"/>
    <property type="gene ID" value="Os07g0605900"/>
</dbReference>
<evidence type="ECO:0000313" key="3">
    <source>
        <dbReference type="Proteomes" id="UP000059680"/>
    </source>
</evidence>
<keyword evidence="3" id="KW-1185">Reference proteome</keyword>
<dbReference type="Proteomes" id="UP000059680">
    <property type="component" value="Chromosome 7"/>
</dbReference>
<gene>
    <name evidence="2" type="ordered locus">Os07g0605900</name>
    <name evidence="2" type="ORF">OSNPB_070605900</name>
</gene>
<keyword evidence="1" id="KW-1133">Transmembrane helix</keyword>
<keyword evidence="1" id="KW-0472">Membrane</keyword>
<name>A0A0P0X8R5_ORYSJ</name>
<organism evidence="2 3">
    <name type="scientific">Oryza sativa subsp. japonica</name>
    <name type="common">Rice</name>
    <dbReference type="NCBI Taxonomy" id="39947"/>
    <lineage>
        <taxon>Eukaryota</taxon>
        <taxon>Viridiplantae</taxon>
        <taxon>Streptophyta</taxon>
        <taxon>Embryophyta</taxon>
        <taxon>Tracheophyta</taxon>
        <taxon>Spermatophyta</taxon>
        <taxon>Magnoliopsida</taxon>
        <taxon>Liliopsida</taxon>
        <taxon>Poales</taxon>
        <taxon>Poaceae</taxon>
        <taxon>BOP clade</taxon>
        <taxon>Oryzoideae</taxon>
        <taxon>Oryzeae</taxon>
        <taxon>Oryzinae</taxon>
        <taxon>Oryza</taxon>
        <taxon>Oryza sativa</taxon>
    </lineage>
</organism>
<sequence>MQTKLPIYTTSSTSHLDLGKFRSSRPWEVETAIDRELAMVSLGFVVGAAAAAVVGAAVSLLLWPVAAPVVMMKGPGAAGHLISRVAFEANPKLYYYLLRTAAAA</sequence>
<evidence type="ECO:0000256" key="1">
    <source>
        <dbReference type="SAM" id="Phobius"/>
    </source>
</evidence>
<dbReference type="AlphaFoldDB" id="A0A0P0X8R5"/>
<dbReference type="EMBL" id="AP014963">
    <property type="protein sequence ID" value="BAT02565.1"/>
    <property type="molecule type" value="Genomic_DNA"/>
</dbReference>
<accession>A0A0P0X8R5</accession>
<proteinExistence type="predicted"/>
<evidence type="ECO:0000313" key="2">
    <source>
        <dbReference type="EMBL" id="BAT02565.1"/>
    </source>
</evidence>
<reference evidence="2 3" key="3">
    <citation type="journal article" date="2013" name="Rice">
        <title>Improvement of the Oryza sativa Nipponbare reference genome using next generation sequence and optical map data.</title>
        <authorList>
            <person name="Kawahara Y."/>
            <person name="de la Bastide M."/>
            <person name="Hamilton J.P."/>
            <person name="Kanamori H."/>
            <person name="McCombie W.R."/>
            <person name="Ouyang S."/>
            <person name="Schwartz D.C."/>
            <person name="Tanaka T."/>
            <person name="Wu J."/>
            <person name="Zhou S."/>
            <person name="Childs K.L."/>
            <person name="Davidson R.M."/>
            <person name="Lin H."/>
            <person name="Quesada-Ocampo L."/>
            <person name="Vaillancourt B."/>
            <person name="Sakai H."/>
            <person name="Lee S.S."/>
            <person name="Kim J."/>
            <person name="Numa H."/>
            <person name="Itoh T."/>
            <person name="Buell C.R."/>
            <person name="Matsumoto T."/>
        </authorList>
    </citation>
    <scope>NUCLEOTIDE SEQUENCE [LARGE SCALE GENOMIC DNA]</scope>
    <source>
        <strain evidence="3">cv. Nipponbare</strain>
    </source>
</reference>
<reference evidence="3" key="1">
    <citation type="journal article" date="2005" name="Nature">
        <title>The map-based sequence of the rice genome.</title>
        <authorList>
            <consortium name="International rice genome sequencing project (IRGSP)"/>
            <person name="Matsumoto T."/>
            <person name="Wu J."/>
            <person name="Kanamori H."/>
            <person name="Katayose Y."/>
            <person name="Fujisawa M."/>
            <person name="Namiki N."/>
            <person name="Mizuno H."/>
            <person name="Yamamoto K."/>
            <person name="Antonio B.A."/>
            <person name="Baba T."/>
            <person name="Sakata K."/>
            <person name="Nagamura Y."/>
            <person name="Aoki H."/>
            <person name="Arikawa K."/>
            <person name="Arita K."/>
            <person name="Bito T."/>
            <person name="Chiden Y."/>
            <person name="Fujitsuka N."/>
            <person name="Fukunaka R."/>
            <person name="Hamada M."/>
            <person name="Harada C."/>
            <person name="Hayashi A."/>
            <person name="Hijishita S."/>
            <person name="Honda M."/>
            <person name="Hosokawa S."/>
            <person name="Ichikawa Y."/>
            <person name="Idonuma A."/>
            <person name="Iijima M."/>
            <person name="Ikeda M."/>
            <person name="Ikeno M."/>
            <person name="Ito K."/>
            <person name="Ito S."/>
            <person name="Ito T."/>
            <person name="Ito Y."/>
            <person name="Ito Y."/>
            <person name="Iwabuchi A."/>
            <person name="Kamiya K."/>
            <person name="Karasawa W."/>
            <person name="Kurita K."/>
            <person name="Katagiri S."/>
            <person name="Kikuta A."/>
            <person name="Kobayashi H."/>
            <person name="Kobayashi N."/>
            <person name="Machita K."/>
            <person name="Maehara T."/>
            <person name="Masukawa M."/>
            <person name="Mizubayashi T."/>
            <person name="Mukai Y."/>
            <person name="Nagasaki H."/>
            <person name="Nagata Y."/>
            <person name="Naito S."/>
            <person name="Nakashima M."/>
            <person name="Nakama Y."/>
            <person name="Nakamichi Y."/>
            <person name="Nakamura M."/>
            <person name="Meguro A."/>
            <person name="Negishi M."/>
            <person name="Ohta I."/>
            <person name="Ohta T."/>
            <person name="Okamoto M."/>
            <person name="Ono N."/>
            <person name="Saji S."/>
            <person name="Sakaguchi M."/>
            <person name="Sakai K."/>
            <person name="Shibata M."/>
            <person name="Shimokawa T."/>
            <person name="Song J."/>
            <person name="Takazaki Y."/>
            <person name="Terasawa K."/>
            <person name="Tsugane M."/>
            <person name="Tsuji K."/>
            <person name="Ueda S."/>
            <person name="Waki K."/>
            <person name="Yamagata H."/>
            <person name="Yamamoto M."/>
            <person name="Yamamoto S."/>
            <person name="Yamane H."/>
            <person name="Yoshiki S."/>
            <person name="Yoshihara R."/>
            <person name="Yukawa K."/>
            <person name="Zhong H."/>
            <person name="Yano M."/>
            <person name="Yuan Q."/>
            <person name="Ouyang S."/>
            <person name="Liu J."/>
            <person name="Jones K.M."/>
            <person name="Gansberger K."/>
            <person name="Moffat K."/>
            <person name="Hill J."/>
            <person name="Bera J."/>
            <person name="Fadrosh D."/>
            <person name="Jin S."/>
            <person name="Johri S."/>
            <person name="Kim M."/>
            <person name="Overton L."/>
            <person name="Reardon M."/>
            <person name="Tsitrin T."/>
            <person name="Vuong H."/>
            <person name="Weaver B."/>
            <person name="Ciecko A."/>
            <person name="Tallon L."/>
            <person name="Jackson J."/>
            <person name="Pai G."/>
            <person name="Aken S.V."/>
            <person name="Utterback T."/>
            <person name="Reidmuller S."/>
            <person name="Feldblyum T."/>
            <person name="Hsiao J."/>
            <person name="Zismann V."/>
            <person name="Iobst S."/>
            <person name="de Vazeille A.R."/>
            <person name="Buell C.R."/>
            <person name="Ying K."/>
            <person name="Li Y."/>
            <person name="Lu T."/>
            <person name="Huang Y."/>
            <person name="Zhao Q."/>
            <person name="Feng Q."/>
            <person name="Zhang L."/>
            <person name="Zhu J."/>
            <person name="Weng Q."/>
            <person name="Mu J."/>
            <person name="Lu Y."/>
            <person name="Fan D."/>
            <person name="Liu Y."/>
            <person name="Guan J."/>
            <person name="Zhang Y."/>
            <person name="Yu S."/>
            <person name="Liu X."/>
            <person name="Zhang Y."/>
            <person name="Hong G."/>
            <person name="Han B."/>
            <person name="Choisne N."/>
            <person name="Demange N."/>
            <person name="Orjeda G."/>
            <person name="Samain S."/>
            <person name="Cattolico L."/>
            <person name="Pelletier E."/>
            <person name="Couloux A."/>
            <person name="Segurens B."/>
            <person name="Wincker P."/>
            <person name="D'Hont A."/>
            <person name="Scarpelli C."/>
            <person name="Weissenbach J."/>
            <person name="Salanoubat M."/>
            <person name="Quetier F."/>
            <person name="Yu Y."/>
            <person name="Kim H.R."/>
            <person name="Rambo T."/>
            <person name="Currie J."/>
            <person name="Collura K."/>
            <person name="Luo M."/>
            <person name="Yang T."/>
            <person name="Ammiraju J.S.S."/>
            <person name="Engler F."/>
            <person name="Soderlund C."/>
            <person name="Wing R.A."/>
            <person name="Palmer L.E."/>
            <person name="de la Bastide M."/>
            <person name="Spiegel L."/>
            <person name="Nascimento L."/>
            <person name="Zutavern T."/>
            <person name="O'Shaughnessy A."/>
            <person name="Dike S."/>
            <person name="Dedhia N."/>
            <person name="Preston R."/>
            <person name="Balija V."/>
            <person name="McCombie W.R."/>
            <person name="Chow T."/>
            <person name="Chen H."/>
            <person name="Chung M."/>
            <person name="Chen C."/>
            <person name="Shaw J."/>
            <person name="Wu H."/>
            <person name="Hsiao K."/>
            <person name="Chao Y."/>
            <person name="Chu M."/>
            <person name="Cheng C."/>
            <person name="Hour A."/>
            <person name="Lee P."/>
            <person name="Lin S."/>
            <person name="Lin Y."/>
            <person name="Liou J."/>
            <person name="Liu S."/>
            <person name="Hsing Y."/>
            <person name="Raghuvanshi S."/>
            <person name="Mohanty A."/>
            <person name="Bharti A.K."/>
            <person name="Gaur A."/>
            <person name="Gupta V."/>
            <person name="Kumar D."/>
            <person name="Ravi V."/>
            <person name="Vij S."/>
            <person name="Kapur A."/>
            <person name="Khurana P."/>
            <person name="Khurana P."/>
            <person name="Khurana J.P."/>
            <person name="Tyagi A.K."/>
            <person name="Gaikwad K."/>
            <person name="Singh A."/>
            <person name="Dalal V."/>
            <person name="Srivastava S."/>
            <person name="Dixit A."/>
            <person name="Pal A.K."/>
            <person name="Ghazi I.A."/>
            <person name="Yadav M."/>
            <person name="Pandit A."/>
            <person name="Bhargava A."/>
            <person name="Sureshbabu K."/>
            <person name="Batra K."/>
            <person name="Sharma T.R."/>
            <person name="Mohapatra T."/>
            <person name="Singh N.K."/>
            <person name="Messing J."/>
            <person name="Nelson A.B."/>
            <person name="Fuks G."/>
            <person name="Kavchok S."/>
            <person name="Keizer G."/>
            <person name="Linton E."/>
            <person name="Llaca V."/>
            <person name="Song R."/>
            <person name="Tanyolac B."/>
            <person name="Young S."/>
            <person name="Ho-Il K."/>
            <person name="Hahn J.H."/>
            <person name="Sangsakoo G."/>
            <person name="Vanavichit A."/>
            <person name="de Mattos Luiz.A.T."/>
            <person name="Zimmer P.D."/>
            <person name="Malone G."/>
            <person name="Dellagostin O."/>
            <person name="de Oliveira A.C."/>
            <person name="Bevan M."/>
            <person name="Bancroft I."/>
            <person name="Minx P."/>
            <person name="Cordum H."/>
            <person name="Wilson R."/>
            <person name="Cheng Z."/>
            <person name="Jin W."/>
            <person name="Jiang J."/>
            <person name="Leong S.A."/>
            <person name="Iwama H."/>
            <person name="Gojobori T."/>
            <person name="Itoh T."/>
            <person name="Niimura Y."/>
            <person name="Fujii Y."/>
            <person name="Habara T."/>
            <person name="Sakai H."/>
            <person name="Sato Y."/>
            <person name="Wilson G."/>
            <person name="Kumar K."/>
            <person name="McCouch S."/>
            <person name="Juretic N."/>
            <person name="Hoen D."/>
            <person name="Wright S."/>
            <person name="Bruskiewich R."/>
            <person name="Bureau T."/>
            <person name="Miyao A."/>
            <person name="Hirochika H."/>
            <person name="Nishikawa T."/>
            <person name="Kadowaki K."/>
            <person name="Sugiura M."/>
            <person name="Burr B."/>
            <person name="Sasaki T."/>
        </authorList>
    </citation>
    <scope>NUCLEOTIDE SEQUENCE [LARGE SCALE GENOMIC DNA]</scope>
    <source>
        <strain evidence="3">cv. Nipponbare</strain>
    </source>
</reference>
<dbReference type="FunCoup" id="A0A0P0X8R5">
    <property type="interactions" value="189"/>
</dbReference>